<dbReference type="InterPro" id="IPR000842">
    <property type="entry name" value="PRib_PP_synth_CS"/>
</dbReference>
<dbReference type="InterPro" id="IPR000836">
    <property type="entry name" value="PRTase_dom"/>
</dbReference>
<dbReference type="InterPro" id="IPR029057">
    <property type="entry name" value="PRTase-like"/>
</dbReference>
<dbReference type="RefSeq" id="WP_022062939.1">
    <property type="nucleotide sequence ID" value="NZ_JRGF01000005.1"/>
</dbReference>
<evidence type="ECO:0000256" key="5">
    <source>
        <dbReference type="ARBA" id="ARBA00022741"/>
    </source>
</evidence>
<evidence type="ECO:0000256" key="2">
    <source>
        <dbReference type="ARBA" id="ARBA00022679"/>
    </source>
</evidence>
<evidence type="ECO:0000256" key="6">
    <source>
        <dbReference type="ARBA" id="ARBA00022777"/>
    </source>
</evidence>
<evidence type="ECO:0000256" key="3">
    <source>
        <dbReference type="ARBA" id="ARBA00022723"/>
    </source>
</evidence>
<dbReference type="EC" id="2.7.6.1" evidence="1"/>
<dbReference type="PANTHER" id="PTHR10210">
    <property type="entry name" value="RIBOSE-PHOSPHATE DIPHOSPHOKINASE FAMILY MEMBER"/>
    <property type="match status" value="1"/>
</dbReference>
<dbReference type="NCBIfam" id="NF002320">
    <property type="entry name" value="PRK01259.1"/>
    <property type="match status" value="1"/>
</dbReference>
<evidence type="ECO:0000256" key="4">
    <source>
        <dbReference type="ARBA" id="ARBA00022727"/>
    </source>
</evidence>
<dbReference type="SUPFAM" id="SSF53271">
    <property type="entry name" value="PRTase-like"/>
    <property type="match status" value="1"/>
</dbReference>
<dbReference type="SMART" id="SM01400">
    <property type="entry name" value="Pribosyltran_N"/>
    <property type="match status" value="1"/>
</dbReference>
<evidence type="ECO:0000256" key="8">
    <source>
        <dbReference type="ARBA" id="ARBA00022842"/>
    </source>
</evidence>
<sequence length="315" mass="34649">MAIHKLKIFAGSGSHELAAKIAESYGCELGDLSVSRFSDGEFQPAFEESIRGCTVFIVQSTPPPAENLMELLLMIDAAKRASAYKVIAVIPYFGWARQDRKDRPRVSIGAKLVANLLVSAGVDRIITMDLHADQIQGFFDVPLDHIYASRIFVPYIESLGLENLSVATPDIGGAKRANSYASYFNAPLVICHKHRNKPNEVAKMIAIGEVKDRNIILLDDMIDTGGTITKAANMFMEMGARSVRAVTTHPVLSGKAYENLKESQLAEVIVTDTIPLRTDKDTSKITVLSTADVFADVIERVHNYKEISSQFVFVK</sequence>
<comment type="caution">
    <text evidence="10">The sequence shown here is derived from an EMBL/GenBank/DDBJ whole genome shotgun (WGS) entry which is preliminary data.</text>
</comment>
<keyword evidence="5" id="KW-0547">Nucleotide-binding</keyword>
<accession>A0ABR4YJ31</accession>
<dbReference type="NCBIfam" id="TIGR01251">
    <property type="entry name" value="ribP_PPkin"/>
    <property type="match status" value="1"/>
</dbReference>
<evidence type="ECO:0000313" key="10">
    <source>
        <dbReference type="EMBL" id="KHE42277.1"/>
    </source>
</evidence>
<protein>
    <recommendedName>
        <fullName evidence="1">ribose-phosphate diphosphokinase</fullName>
        <ecNumber evidence="1">2.7.6.1</ecNumber>
    </recommendedName>
</protein>
<evidence type="ECO:0000256" key="1">
    <source>
        <dbReference type="ARBA" id="ARBA00013247"/>
    </source>
</evidence>
<dbReference type="Pfam" id="PF14572">
    <property type="entry name" value="Pribosyl_synth"/>
    <property type="match status" value="1"/>
</dbReference>
<keyword evidence="2 10" id="KW-0808">Transferase</keyword>
<keyword evidence="3" id="KW-0479">Metal-binding</keyword>
<proteinExistence type="predicted"/>
<evidence type="ECO:0000313" key="11">
    <source>
        <dbReference type="Proteomes" id="UP000030889"/>
    </source>
</evidence>
<organism evidence="10 11">
    <name type="scientific">Alistipes inops</name>
    <dbReference type="NCBI Taxonomy" id="1501391"/>
    <lineage>
        <taxon>Bacteria</taxon>
        <taxon>Pseudomonadati</taxon>
        <taxon>Bacteroidota</taxon>
        <taxon>Bacteroidia</taxon>
        <taxon>Bacteroidales</taxon>
        <taxon>Rikenellaceae</taxon>
        <taxon>Alistipes</taxon>
    </lineage>
</organism>
<dbReference type="Pfam" id="PF13793">
    <property type="entry name" value="Pribosyltran_N"/>
    <property type="match status" value="1"/>
</dbReference>
<feature type="domain" description="Ribose-phosphate pyrophosphokinase N-terminal" evidence="9">
    <location>
        <begin position="6"/>
        <end position="121"/>
    </location>
</feature>
<evidence type="ECO:0000256" key="7">
    <source>
        <dbReference type="ARBA" id="ARBA00022840"/>
    </source>
</evidence>
<keyword evidence="11" id="KW-1185">Reference proteome</keyword>
<keyword evidence="4" id="KW-0545">Nucleotide biosynthesis</keyword>
<dbReference type="Proteomes" id="UP000030889">
    <property type="component" value="Unassembled WGS sequence"/>
</dbReference>
<name>A0ABR4YJ31_9BACT</name>
<dbReference type="EMBL" id="JRGF01000005">
    <property type="protein sequence ID" value="KHE42277.1"/>
    <property type="molecule type" value="Genomic_DNA"/>
</dbReference>
<dbReference type="PROSITE" id="PS00114">
    <property type="entry name" value="PRPP_SYNTHASE"/>
    <property type="match status" value="1"/>
</dbReference>
<gene>
    <name evidence="10" type="ORF">LG35_05140</name>
</gene>
<dbReference type="PANTHER" id="PTHR10210:SF41">
    <property type="entry name" value="RIBOSE-PHOSPHATE PYROPHOSPHOKINASE 1, CHLOROPLASTIC"/>
    <property type="match status" value="1"/>
</dbReference>
<dbReference type="InterPro" id="IPR029099">
    <property type="entry name" value="Pribosyltran_N"/>
</dbReference>
<keyword evidence="7" id="KW-0067">ATP-binding</keyword>
<dbReference type="GO" id="GO:0004749">
    <property type="term" value="F:ribose phosphate diphosphokinase activity"/>
    <property type="evidence" value="ECO:0007669"/>
    <property type="project" value="UniProtKB-EC"/>
</dbReference>
<keyword evidence="8" id="KW-0460">Magnesium</keyword>
<dbReference type="CDD" id="cd06223">
    <property type="entry name" value="PRTases_typeI"/>
    <property type="match status" value="1"/>
</dbReference>
<reference evidence="10 11" key="1">
    <citation type="submission" date="2014-09" db="EMBL/GenBank/DDBJ databases">
        <title>Alistipes sp. 627, sp. nov., a novel member of the family Rikenellaceae isolated from human faeces.</title>
        <authorList>
            <person name="Shkoporov A.N."/>
            <person name="Chaplin A.V."/>
            <person name="Motuzova O.V."/>
            <person name="Kafarskaia L.I."/>
            <person name="Khokhlova E.V."/>
            <person name="Efimov B.A."/>
        </authorList>
    </citation>
    <scope>NUCLEOTIDE SEQUENCE [LARGE SCALE GENOMIC DNA]</scope>
    <source>
        <strain evidence="10 11">627</strain>
    </source>
</reference>
<evidence type="ECO:0000259" key="9">
    <source>
        <dbReference type="Pfam" id="PF13793"/>
    </source>
</evidence>
<dbReference type="Gene3D" id="3.40.50.2020">
    <property type="match status" value="2"/>
</dbReference>
<dbReference type="InterPro" id="IPR005946">
    <property type="entry name" value="Rib-P_diPkinase"/>
</dbReference>
<keyword evidence="6" id="KW-0418">Kinase</keyword>